<dbReference type="InterPro" id="IPR001077">
    <property type="entry name" value="COMT_C"/>
</dbReference>
<keyword evidence="7" id="KW-1185">Reference proteome</keyword>
<dbReference type="InterPro" id="IPR036390">
    <property type="entry name" value="WH_DNA-bd_sf"/>
</dbReference>
<dbReference type="PANTHER" id="PTHR43712">
    <property type="entry name" value="PUTATIVE (AFU_ORTHOLOGUE AFUA_4G14580)-RELATED"/>
    <property type="match status" value="1"/>
</dbReference>
<dbReference type="AlphaFoldDB" id="A0A0D7BBY1"/>
<dbReference type="OrthoDB" id="2410195at2759"/>
<dbReference type="EMBL" id="KN880537">
    <property type="protein sequence ID" value="KIY67021.1"/>
    <property type="molecule type" value="Genomic_DNA"/>
</dbReference>
<keyword evidence="2 6" id="KW-0808">Transferase</keyword>
<evidence type="ECO:0000313" key="7">
    <source>
        <dbReference type="Proteomes" id="UP000054007"/>
    </source>
</evidence>
<dbReference type="PROSITE" id="PS51683">
    <property type="entry name" value="SAM_OMT_II"/>
    <property type="match status" value="1"/>
</dbReference>
<dbReference type="SUPFAM" id="SSF53335">
    <property type="entry name" value="S-adenosyl-L-methionine-dependent methyltransferases"/>
    <property type="match status" value="1"/>
</dbReference>
<dbReference type="InterPro" id="IPR036388">
    <property type="entry name" value="WH-like_DNA-bd_sf"/>
</dbReference>
<evidence type="ECO:0000256" key="3">
    <source>
        <dbReference type="ARBA" id="ARBA00022691"/>
    </source>
</evidence>
<dbReference type="InterPro" id="IPR012967">
    <property type="entry name" value="COMT_dimerisation"/>
</dbReference>
<dbReference type="InterPro" id="IPR016461">
    <property type="entry name" value="COMT-like"/>
</dbReference>
<organism evidence="6 7">
    <name type="scientific">Cylindrobasidium torrendii FP15055 ss-10</name>
    <dbReference type="NCBI Taxonomy" id="1314674"/>
    <lineage>
        <taxon>Eukaryota</taxon>
        <taxon>Fungi</taxon>
        <taxon>Dikarya</taxon>
        <taxon>Basidiomycota</taxon>
        <taxon>Agaricomycotina</taxon>
        <taxon>Agaricomycetes</taxon>
        <taxon>Agaricomycetidae</taxon>
        <taxon>Agaricales</taxon>
        <taxon>Marasmiineae</taxon>
        <taxon>Physalacriaceae</taxon>
        <taxon>Cylindrobasidium</taxon>
    </lineage>
</organism>
<evidence type="ECO:0000259" key="4">
    <source>
        <dbReference type="Pfam" id="PF00891"/>
    </source>
</evidence>
<keyword evidence="1 6" id="KW-0489">Methyltransferase</keyword>
<gene>
    <name evidence="6" type="ORF">CYLTODRAFT_422906</name>
</gene>
<evidence type="ECO:0000256" key="1">
    <source>
        <dbReference type="ARBA" id="ARBA00022603"/>
    </source>
</evidence>
<dbReference type="GO" id="GO:0008171">
    <property type="term" value="F:O-methyltransferase activity"/>
    <property type="evidence" value="ECO:0007669"/>
    <property type="project" value="InterPro"/>
</dbReference>
<feature type="domain" description="O-methyltransferase C-terminal" evidence="4">
    <location>
        <begin position="246"/>
        <end position="429"/>
    </location>
</feature>
<dbReference type="SUPFAM" id="SSF46785">
    <property type="entry name" value="Winged helix' DNA-binding domain"/>
    <property type="match status" value="1"/>
</dbReference>
<dbReference type="InterPro" id="IPR029063">
    <property type="entry name" value="SAM-dependent_MTases_sf"/>
</dbReference>
<keyword evidence="3" id="KW-0949">S-adenosyl-L-methionine</keyword>
<dbReference type="PANTHER" id="PTHR43712:SF2">
    <property type="entry name" value="O-METHYLTRANSFERASE CICE"/>
    <property type="match status" value="1"/>
</dbReference>
<name>A0A0D7BBY1_9AGAR</name>
<dbReference type="GO" id="GO:0032259">
    <property type="term" value="P:methylation"/>
    <property type="evidence" value="ECO:0007669"/>
    <property type="project" value="UniProtKB-KW"/>
</dbReference>
<feature type="domain" description="O-methyltransferase dimerisation" evidence="5">
    <location>
        <begin position="77"/>
        <end position="150"/>
    </location>
</feature>
<dbReference type="Gene3D" id="1.10.10.10">
    <property type="entry name" value="Winged helix-like DNA-binding domain superfamily/Winged helix DNA-binding domain"/>
    <property type="match status" value="1"/>
</dbReference>
<evidence type="ECO:0000256" key="2">
    <source>
        <dbReference type="ARBA" id="ARBA00022679"/>
    </source>
</evidence>
<dbReference type="Pfam" id="PF08100">
    <property type="entry name" value="Dimerisation"/>
    <property type="match status" value="1"/>
</dbReference>
<proteinExistence type="predicted"/>
<reference evidence="6 7" key="1">
    <citation type="journal article" date="2015" name="Fungal Genet. Biol.">
        <title>Evolution of novel wood decay mechanisms in Agaricales revealed by the genome sequences of Fistulina hepatica and Cylindrobasidium torrendii.</title>
        <authorList>
            <person name="Floudas D."/>
            <person name="Held B.W."/>
            <person name="Riley R."/>
            <person name="Nagy L.G."/>
            <person name="Koehler G."/>
            <person name="Ransdell A.S."/>
            <person name="Younus H."/>
            <person name="Chow J."/>
            <person name="Chiniquy J."/>
            <person name="Lipzen A."/>
            <person name="Tritt A."/>
            <person name="Sun H."/>
            <person name="Haridas S."/>
            <person name="LaButti K."/>
            <person name="Ohm R.A."/>
            <person name="Kues U."/>
            <person name="Blanchette R.A."/>
            <person name="Grigoriev I.V."/>
            <person name="Minto R.E."/>
            <person name="Hibbett D.S."/>
        </authorList>
    </citation>
    <scope>NUCLEOTIDE SEQUENCE [LARGE SCALE GENOMIC DNA]</scope>
    <source>
        <strain evidence="6 7">FP15055 ss-10</strain>
    </source>
</reference>
<accession>A0A0D7BBY1</accession>
<dbReference type="Pfam" id="PF00891">
    <property type="entry name" value="Methyltransf_2"/>
    <property type="match status" value="1"/>
</dbReference>
<dbReference type="Gene3D" id="3.40.50.150">
    <property type="entry name" value="Vaccinia Virus protein VP39"/>
    <property type="match status" value="1"/>
</dbReference>
<protein>
    <submittedName>
        <fullName evidence="6">S-adenosyl-L-methionine-dependent methyltransferase</fullName>
    </submittedName>
</protein>
<evidence type="ECO:0000313" key="6">
    <source>
        <dbReference type="EMBL" id="KIY67021.1"/>
    </source>
</evidence>
<dbReference type="Proteomes" id="UP000054007">
    <property type="component" value="Unassembled WGS sequence"/>
</dbReference>
<evidence type="ECO:0000259" key="5">
    <source>
        <dbReference type="Pfam" id="PF08100"/>
    </source>
</evidence>
<sequence length="447" mass="49428">MSLSALAELLLSNTKELEAAYAKVGETVPTLETLSQTSASDADPAVDQIRDIIVAAAHQVIQTVRPVHETLQLEVMGVLSTNALGIAEEYNFADALAEAGPKGLHIDELSARVGLDIQSIERVMRFLASRHIFKEVLPNTFVNNRISTLMQKNKPLAEIKANPDTRYSEDTLAAAVSYTADDLLLVTPYLSKFLRNPGEWETPFNMAHQSHAKFWEYFDQPGNEWRLRRFAAFMKSAGSHYTSESVGEAINGKSLAPGSVVVDLGGSTGHATMSMYKSFPNLKYIIQDLPELEKGTKEYWGAEAPEALQSSTVTFMPHSFLDPQPVKGAAVYFFRVVLHNWPDKKVVQIMKHLRDVAAPTSKLVVLDPLQEYTCVEPGKKSKVPAPLLENLGIAGTSVFGPVDFQMWMLFNSRERTEENFRGIASESGWKLDSVKPGMLATYTFSVV</sequence>